<dbReference type="OrthoDB" id="2863632at2"/>
<comment type="caution">
    <text evidence="1">The sequence shown here is derived from an EMBL/GenBank/DDBJ whole genome shotgun (WGS) entry which is preliminary data.</text>
</comment>
<keyword evidence="2" id="KW-1185">Reference proteome</keyword>
<evidence type="ECO:0000313" key="1">
    <source>
        <dbReference type="EMBL" id="TSB47307.1"/>
    </source>
</evidence>
<dbReference type="AlphaFoldDB" id="A0A554A0T5"/>
<dbReference type="Proteomes" id="UP000318521">
    <property type="component" value="Unassembled WGS sequence"/>
</dbReference>
<accession>A0A554A0T5</accession>
<name>A0A554A0T5_9BACI</name>
<evidence type="ECO:0000313" key="2">
    <source>
        <dbReference type="Proteomes" id="UP000318521"/>
    </source>
</evidence>
<proteinExistence type="predicted"/>
<gene>
    <name evidence="1" type="ORF">FN960_06085</name>
</gene>
<dbReference type="EMBL" id="VLXZ01000003">
    <property type="protein sequence ID" value="TSB47307.1"/>
    <property type="molecule type" value="Genomic_DNA"/>
</dbReference>
<dbReference type="RefSeq" id="WP_143847807.1">
    <property type="nucleotide sequence ID" value="NZ_VLXZ01000003.1"/>
</dbReference>
<sequence length="117" mass="13929">MYACKVTCRTTVFIKYDEDTPTLQSTKAFFKQQLKKRYRLVSVRKIYDHKHWKNDFGEVAATIEVDVLVKHDPYVEYTSDYELRACRIVREHFFTGGTATQALYSKLYQPLRTRTFN</sequence>
<reference evidence="1 2" key="1">
    <citation type="submission" date="2019-07" db="EMBL/GenBank/DDBJ databases">
        <authorList>
            <person name="Park Y.J."/>
            <person name="Jeong S.E."/>
            <person name="Jung H.S."/>
        </authorList>
    </citation>
    <scope>NUCLEOTIDE SEQUENCE [LARGE SCALE GENOMIC DNA]</scope>
    <source>
        <strain evidence="2">P16(2019)</strain>
    </source>
</reference>
<protein>
    <submittedName>
        <fullName evidence="1">Uncharacterized protein</fullName>
    </submittedName>
</protein>
<organism evidence="1 2">
    <name type="scientific">Alkalicoccobacillus porphyridii</name>
    <dbReference type="NCBI Taxonomy" id="2597270"/>
    <lineage>
        <taxon>Bacteria</taxon>
        <taxon>Bacillati</taxon>
        <taxon>Bacillota</taxon>
        <taxon>Bacilli</taxon>
        <taxon>Bacillales</taxon>
        <taxon>Bacillaceae</taxon>
        <taxon>Alkalicoccobacillus</taxon>
    </lineage>
</organism>